<dbReference type="EMBL" id="QDKJ01000013">
    <property type="protein sequence ID" value="PWC10595.1"/>
    <property type="molecule type" value="Genomic_DNA"/>
</dbReference>
<accession>A0A2U1TMF4</accession>
<name>A0A2U1TMF4_9GAMM</name>
<keyword evidence="3" id="KW-1185">Reference proteome</keyword>
<comment type="caution">
    <text evidence="2">The sequence shown here is derived from an EMBL/GenBank/DDBJ whole genome shotgun (WGS) entry which is preliminary data.</text>
</comment>
<dbReference type="PROSITE" id="PS00026">
    <property type="entry name" value="CHIT_BIND_I_1"/>
    <property type="match status" value="1"/>
</dbReference>
<dbReference type="InterPro" id="IPR018371">
    <property type="entry name" value="Chitin-binding_1_CS"/>
</dbReference>
<dbReference type="SUPFAM" id="SSF57016">
    <property type="entry name" value="Plant lectins/antimicrobial peptides"/>
    <property type="match status" value="1"/>
</dbReference>
<sequence>MKLTFFYIMIYSDIKSLSRMNYMKNLLHFLFSALLFFLSSQHVYANQCGTQAGGTLCAQGLCCSEYGFCGTTENYCGKGCQSGDCDTDKINPVVCRAACATAGAGFCAGVAVSCAAGSVITVGTLSIPCTAVVISSCAASGGGVSVCNDIVCN</sequence>
<dbReference type="PROSITE" id="PS50941">
    <property type="entry name" value="CHIT_BIND_I_2"/>
    <property type="match status" value="1"/>
</dbReference>
<proteinExistence type="predicted"/>
<evidence type="ECO:0000259" key="1">
    <source>
        <dbReference type="PROSITE" id="PS50941"/>
    </source>
</evidence>
<dbReference type="GO" id="GO:0008061">
    <property type="term" value="F:chitin binding"/>
    <property type="evidence" value="ECO:0007669"/>
    <property type="project" value="InterPro"/>
</dbReference>
<reference evidence="2 3" key="1">
    <citation type="submission" date="2018-04" db="EMBL/GenBank/DDBJ databases">
        <title>Brenneria corticis sp.nov.</title>
        <authorList>
            <person name="Li Y."/>
        </authorList>
    </citation>
    <scope>NUCLEOTIDE SEQUENCE [LARGE SCALE GENOMIC DNA]</scope>
    <source>
        <strain evidence="2 3">LMG 27715</strain>
    </source>
</reference>
<dbReference type="Proteomes" id="UP000245138">
    <property type="component" value="Unassembled WGS sequence"/>
</dbReference>
<dbReference type="PRINTS" id="PR00451">
    <property type="entry name" value="CHITINBINDNG"/>
</dbReference>
<evidence type="ECO:0000313" key="3">
    <source>
        <dbReference type="Proteomes" id="UP000245138"/>
    </source>
</evidence>
<dbReference type="InterPro" id="IPR001002">
    <property type="entry name" value="Chitin-bd_1"/>
</dbReference>
<dbReference type="OrthoDB" id="9998984at2"/>
<protein>
    <recommendedName>
        <fullName evidence="1">Chitin-binding type-1 domain-containing protein</fullName>
    </recommendedName>
</protein>
<dbReference type="Gene3D" id="3.30.60.10">
    <property type="entry name" value="Endochitinase-like"/>
    <property type="match status" value="1"/>
</dbReference>
<dbReference type="AlphaFoldDB" id="A0A2U1TMF4"/>
<dbReference type="SMART" id="SM00270">
    <property type="entry name" value="ChtBD1"/>
    <property type="match status" value="1"/>
</dbReference>
<feature type="domain" description="Chitin-binding type-1" evidence="1">
    <location>
        <begin position="45"/>
        <end position="87"/>
    </location>
</feature>
<dbReference type="Pfam" id="PF00187">
    <property type="entry name" value="Chitin_bind_1"/>
    <property type="match status" value="1"/>
</dbReference>
<gene>
    <name evidence="2" type="ORF">B4923_15855</name>
</gene>
<dbReference type="CDD" id="cd06921">
    <property type="entry name" value="ChtBD1_GH19_hevein"/>
    <property type="match status" value="1"/>
</dbReference>
<organism evidence="2 3">
    <name type="scientific">Brenneria roseae subsp. americana</name>
    <dbReference type="NCBI Taxonomy" id="1508507"/>
    <lineage>
        <taxon>Bacteria</taxon>
        <taxon>Pseudomonadati</taxon>
        <taxon>Pseudomonadota</taxon>
        <taxon>Gammaproteobacteria</taxon>
        <taxon>Enterobacterales</taxon>
        <taxon>Pectobacteriaceae</taxon>
        <taxon>Brenneria</taxon>
    </lineage>
</organism>
<evidence type="ECO:0000313" key="2">
    <source>
        <dbReference type="EMBL" id="PWC10595.1"/>
    </source>
</evidence>
<dbReference type="InterPro" id="IPR036861">
    <property type="entry name" value="Endochitinase-like_sf"/>
</dbReference>